<evidence type="ECO:0000256" key="2">
    <source>
        <dbReference type="ARBA" id="ARBA00009431"/>
    </source>
</evidence>
<comment type="similarity">
    <text evidence="2 4">Belongs to the peptidase S10 family.</text>
</comment>
<dbReference type="FunFam" id="3.40.50.1820:FF:000211">
    <property type="entry name" value="Carboxypeptidase"/>
    <property type="match status" value="1"/>
</dbReference>
<accession>A0ABD1QP01</accession>
<dbReference type="PANTHER" id="PTHR11802:SF460">
    <property type="entry name" value="CARBOXYPEPTIDASE"/>
    <property type="match status" value="1"/>
</dbReference>
<evidence type="ECO:0000256" key="1">
    <source>
        <dbReference type="ARBA" id="ARBA00004613"/>
    </source>
</evidence>
<reference evidence="6" key="1">
    <citation type="submission" date="2024-07" db="EMBL/GenBank/DDBJ databases">
        <title>Two chromosome-level genome assemblies of Korean endemic species Abeliophyllum distichum and Forsythia ovata (Oleaceae).</title>
        <authorList>
            <person name="Jang H."/>
        </authorList>
    </citation>
    <scope>NUCLEOTIDE SEQUENCE [LARGE SCALE GENOMIC DNA]</scope>
</reference>
<dbReference type="InterPro" id="IPR029058">
    <property type="entry name" value="AB_hydrolase_fold"/>
</dbReference>
<organism evidence="5 6">
    <name type="scientific">Forsythia ovata</name>
    <dbReference type="NCBI Taxonomy" id="205694"/>
    <lineage>
        <taxon>Eukaryota</taxon>
        <taxon>Viridiplantae</taxon>
        <taxon>Streptophyta</taxon>
        <taxon>Embryophyta</taxon>
        <taxon>Tracheophyta</taxon>
        <taxon>Spermatophyta</taxon>
        <taxon>Magnoliopsida</taxon>
        <taxon>eudicotyledons</taxon>
        <taxon>Gunneridae</taxon>
        <taxon>Pentapetalae</taxon>
        <taxon>asterids</taxon>
        <taxon>lamiids</taxon>
        <taxon>Lamiales</taxon>
        <taxon>Oleaceae</taxon>
        <taxon>Forsythieae</taxon>
        <taxon>Forsythia</taxon>
    </lineage>
</organism>
<evidence type="ECO:0000256" key="4">
    <source>
        <dbReference type="RuleBase" id="RU361156"/>
    </source>
</evidence>
<dbReference type="Gene3D" id="3.40.50.1820">
    <property type="entry name" value="alpha/beta hydrolase"/>
    <property type="match status" value="1"/>
</dbReference>
<dbReference type="EMBL" id="JBFOLJ010000014">
    <property type="protein sequence ID" value="KAL2477233.1"/>
    <property type="molecule type" value="Genomic_DNA"/>
</dbReference>
<keyword evidence="6" id="KW-1185">Reference proteome</keyword>
<dbReference type="GO" id="GO:0004185">
    <property type="term" value="F:serine-type carboxypeptidase activity"/>
    <property type="evidence" value="ECO:0007669"/>
    <property type="project" value="UniProtKB-UniRule"/>
</dbReference>
<keyword evidence="4" id="KW-0121">Carboxypeptidase</keyword>
<evidence type="ECO:0000256" key="3">
    <source>
        <dbReference type="ARBA" id="ARBA00022525"/>
    </source>
</evidence>
<dbReference type="Proteomes" id="UP001604277">
    <property type="component" value="Unassembled WGS sequence"/>
</dbReference>
<gene>
    <name evidence="5" type="ORF">Fot_46247</name>
</gene>
<dbReference type="PANTHER" id="PTHR11802">
    <property type="entry name" value="SERINE PROTEASE FAMILY S10 SERINE CARBOXYPEPTIDASE"/>
    <property type="match status" value="1"/>
</dbReference>
<keyword evidence="4" id="KW-0378">Hydrolase</keyword>
<evidence type="ECO:0000313" key="5">
    <source>
        <dbReference type="EMBL" id="KAL2477233.1"/>
    </source>
</evidence>
<sequence length="330" mass="36965">MPLVLWLNGGPGCSSIAGAMTELGPFRVNSDGKTLWYNKYAWNELANVLYLESPAGVGFSYSNTSMDHDDKQTAADSYTFLVNWLERFPEYKTRNFYITGESYAGHYVPQLADLILENNKITNQTVINLQGIAIGNAYIDLEDEYNGIYDYFWTHAMMSDEHHEAIASTCNFSSSNSISDACNAVLDQADADRGNIFFYDIYAPLCISSSSNSPSKQSSGFDPCSGDYVFTYLNSPEVQKALHANVTGIPGPWDSCNNTVSVNWKDRPDTVLPTIKKLMASGLRIWIYSGDTDARVPVTSTRYSMRKLGAPVKTPWYPWYLHGEVRKNWL</sequence>
<dbReference type="Pfam" id="PF00450">
    <property type="entry name" value="Peptidase_S10"/>
    <property type="match status" value="1"/>
</dbReference>
<dbReference type="EC" id="3.4.16.-" evidence="4"/>
<comment type="caution">
    <text evidence="5">The sequence shown here is derived from an EMBL/GenBank/DDBJ whole genome shotgun (WGS) entry which is preliminary data.</text>
</comment>
<keyword evidence="4" id="KW-0645">Protease</keyword>
<dbReference type="InterPro" id="IPR018202">
    <property type="entry name" value="Ser_caboxypep_ser_AS"/>
</dbReference>
<keyword evidence="3" id="KW-0964">Secreted</keyword>
<evidence type="ECO:0000313" key="6">
    <source>
        <dbReference type="Proteomes" id="UP001604277"/>
    </source>
</evidence>
<dbReference type="GO" id="GO:0006508">
    <property type="term" value="P:proteolysis"/>
    <property type="evidence" value="ECO:0007669"/>
    <property type="project" value="UniProtKB-KW"/>
</dbReference>
<name>A0ABD1QP01_9LAMI</name>
<dbReference type="InterPro" id="IPR001563">
    <property type="entry name" value="Peptidase_S10"/>
</dbReference>
<dbReference type="Gene3D" id="3.40.50.11320">
    <property type="match status" value="1"/>
</dbReference>
<dbReference type="GO" id="GO:0005576">
    <property type="term" value="C:extracellular region"/>
    <property type="evidence" value="ECO:0007669"/>
    <property type="project" value="UniProtKB-SubCell"/>
</dbReference>
<protein>
    <recommendedName>
        <fullName evidence="4">Carboxypeptidase</fullName>
        <ecNumber evidence="4">3.4.16.-</ecNumber>
    </recommendedName>
</protein>
<dbReference type="PRINTS" id="PR00724">
    <property type="entry name" value="CRBOXYPTASEC"/>
</dbReference>
<proteinExistence type="inferred from homology"/>
<comment type="subcellular location">
    <subcellularLocation>
        <location evidence="1">Secreted</location>
    </subcellularLocation>
</comment>
<dbReference type="PROSITE" id="PS00131">
    <property type="entry name" value="CARBOXYPEPT_SER_SER"/>
    <property type="match status" value="1"/>
</dbReference>
<dbReference type="SUPFAM" id="SSF53474">
    <property type="entry name" value="alpha/beta-Hydrolases"/>
    <property type="match status" value="1"/>
</dbReference>
<dbReference type="Gene3D" id="6.10.250.940">
    <property type="match status" value="1"/>
</dbReference>
<dbReference type="AlphaFoldDB" id="A0ABD1QP01"/>